<sequence>MASPVIAISSDASEESIGSVVSRVILFGTIPTEILSVPYIHTDLPTAPELPAVLPFLCSDDSESDSESEPADELPERHVSLRHHDDVVAKVISRPSLPSGSSSPDTTILSPEILVAPTPPTPSTKITTAPPACETLTPVITASPAVRSRIRTKARKGTLGLRPMMTPTRSAALRKARRATLSSKTSSSGTSSGSSSDSTSHILESSFTASLQSIQISPKDHSHHSSETARSPSEPLTSTSIPSIVHTAGALSPARADLPPPQKRYRGTSAMHSYESSDEGSPETHTESDMNLYIQADIEAETTTAAATVDGLGIEPDMAVVETGFETGLVVVESESEPEEAEADYEADAEIQPKGTIYIKVDVTTGINIPNDLHMPDTIERLEKLEESVQALDSINTRLRYTLCIERVRVDSLQRCLGYVEDEFRQIRELRAYESQRLWRMETFLMLGQAIEELIYQWVAEALAAQEANHNAVLVVESQRQNENDDDNRNRGNENHGNNNEDGNQNKRNGGARRNATVAKACTYKDFLNCQPRNFSGTEGVVGLARWFEKIELVFRISNCPPNSQVKFATCTLLDGALTWWNSHVQTIGIDEGTDVAGYTRRFQELTLLCPRMVLEENDKIKRFIWGLPDNIQGNVTSSKPVRLQDAIRMANGLMDQKDCKTVVTAQTLRAPVANQRVVTCFGCGGQGHYKSDCPKLKNQDRGNKAANNNACGRAYALGGGDGNPNSNVVTGTFLLNNRYTYILFNSGANRSFVSTTFSVLIDSTPTTLDVSYTVELANGRIARSDTIIRGCTLNLLDQPFNIDLMFVELGSFDVLIGIDWLSKYHVVIVCDEKIVRIPCGNEILIIRGDGSSEGSSSRLSIISCTKTQKYIQREF</sequence>
<organism evidence="4">
    <name type="scientific">Tanacetum cinerariifolium</name>
    <name type="common">Dalmatian daisy</name>
    <name type="synonym">Chrysanthemum cinerariifolium</name>
    <dbReference type="NCBI Taxonomy" id="118510"/>
    <lineage>
        <taxon>Eukaryota</taxon>
        <taxon>Viridiplantae</taxon>
        <taxon>Streptophyta</taxon>
        <taxon>Embryophyta</taxon>
        <taxon>Tracheophyta</taxon>
        <taxon>Spermatophyta</taxon>
        <taxon>Magnoliopsida</taxon>
        <taxon>eudicotyledons</taxon>
        <taxon>Gunneridae</taxon>
        <taxon>Pentapetalae</taxon>
        <taxon>asterids</taxon>
        <taxon>campanulids</taxon>
        <taxon>Asterales</taxon>
        <taxon>Asteraceae</taxon>
        <taxon>Asteroideae</taxon>
        <taxon>Anthemideae</taxon>
        <taxon>Anthemidinae</taxon>
        <taxon>Tanacetum</taxon>
    </lineage>
</organism>
<keyword evidence="4" id="KW-0808">Transferase</keyword>
<dbReference type="SUPFAM" id="SSF50630">
    <property type="entry name" value="Acid proteases"/>
    <property type="match status" value="1"/>
</dbReference>
<dbReference type="InterPro" id="IPR032567">
    <property type="entry name" value="RTL1-rel"/>
</dbReference>
<evidence type="ECO:0000256" key="2">
    <source>
        <dbReference type="SAM" id="MobiDB-lite"/>
    </source>
</evidence>
<feature type="compositionally biased region" description="Polar residues" evidence="2">
    <location>
        <begin position="228"/>
        <end position="242"/>
    </location>
</feature>
<feature type="domain" description="CCHC-type" evidence="3">
    <location>
        <begin position="681"/>
        <end position="696"/>
    </location>
</feature>
<dbReference type="AlphaFoldDB" id="A0A699HKK9"/>
<keyword evidence="4" id="KW-0548">Nucleotidyltransferase</keyword>
<dbReference type="EMBL" id="BKCJ010143762">
    <property type="protein sequence ID" value="GEX98840.1"/>
    <property type="molecule type" value="Genomic_DNA"/>
</dbReference>
<dbReference type="GO" id="GO:0003676">
    <property type="term" value="F:nucleic acid binding"/>
    <property type="evidence" value="ECO:0007669"/>
    <property type="project" value="InterPro"/>
</dbReference>
<dbReference type="SMART" id="SM00343">
    <property type="entry name" value="ZnF_C2HC"/>
    <property type="match status" value="1"/>
</dbReference>
<dbReference type="InterPro" id="IPR036875">
    <property type="entry name" value="Znf_CCHC_sf"/>
</dbReference>
<evidence type="ECO:0000313" key="4">
    <source>
        <dbReference type="EMBL" id="GEX98840.1"/>
    </source>
</evidence>
<dbReference type="PROSITE" id="PS50158">
    <property type="entry name" value="ZF_CCHC"/>
    <property type="match status" value="1"/>
</dbReference>
<gene>
    <name evidence="4" type="ORF">Tci_370815</name>
</gene>
<evidence type="ECO:0000256" key="1">
    <source>
        <dbReference type="PROSITE-ProRule" id="PRU00047"/>
    </source>
</evidence>
<keyword evidence="1" id="KW-0862">Zinc</keyword>
<dbReference type="InterPro" id="IPR021109">
    <property type="entry name" value="Peptidase_aspartic_dom_sf"/>
</dbReference>
<feature type="region of interest" description="Disordered" evidence="2">
    <location>
        <begin position="480"/>
        <end position="512"/>
    </location>
</feature>
<feature type="region of interest" description="Disordered" evidence="2">
    <location>
        <begin position="58"/>
        <end position="77"/>
    </location>
</feature>
<dbReference type="GO" id="GO:0003964">
    <property type="term" value="F:RNA-directed DNA polymerase activity"/>
    <property type="evidence" value="ECO:0007669"/>
    <property type="project" value="UniProtKB-KW"/>
</dbReference>
<keyword evidence="4" id="KW-0695">RNA-directed DNA polymerase</keyword>
<dbReference type="InterPro" id="IPR001878">
    <property type="entry name" value="Znf_CCHC"/>
</dbReference>
<accession>A0A699HKK9</accession>
<feature type="compositionally biased region" description="Basic and acidic residues" evidence="2">
    <location>
        <begin position="218"/>
        <end position="227"/>
    </location>
</feature>
<proteinExistence type="predicted"/>
<dbReference type="GO" id="GO:0008270">
    <property type="term" value="F:zinc ion binding"/>
    <property type="evidence" value="ECO:0007669"/>
    <property type="project" value="UniProtKB-KW"/>
</dbReference>
<dbReference type="Pfam" id="PF08284">
    <property type="entry name" value="RVP_2"/>
    <property type="match status" value="1"/>
</dbReference>
<feature type="compositionally biased region" description="Low complexity" evidence="2">
    <location>
        <begin position="182"/>
        <end position="200"/>
    </location>
</feature>
<feature type="compositionally biased region" description="Low complexity" evidence="2">
    <location>
        <begin position="495"/>
        <end position="509"/>
    </location>
</feature>
<comment type="caution">
    <text evidence="4">The sequence shown here is derived from an EMBL/GenBank/DDBJ whole genome shotgun (WGS) entry which is preliminary data.</text>
</comment>
<feature type="compositionally biased region" description="Acidic residues" evidence="2">
    <location>
        <begin position="60"/>
        <end position="73"/>
    </location>
</feature>
<dbReference type="PANTHER" id="PTHR15503:SF45">
    <property type="entry name" value="RNA-DIRECTED DNA POLYMERASE HOMOLOG"/>
    <property type="match status" value="1"/>
</dbReference>
<dbReference type="PANTHER" id="PTHR15503">
    <property type="entry name" value="LDOC1 RELATED"/>
    <property type="match status" value="1"/>
</dbReference>
<reference evidence="4" key="1">
    <citation type="journal article" date="2019" name="Sci. Rep.">
        <title>Draft genome of Tanacetum cinerariifolium, the natural source of mosquito coil.</title>
        <authorList>
            <person name="Yamashiro T."/>
            <person name="Shiraishi A."/>
            <person name="Satake H."/>
            <person name="Nakayama K."/>
        </authorList>
    </citation>
    <scope>NUCLEOTIDE SEQUENCE</scope>
</reference>
<feature type="compositionally biased region" description="Basic and acidic residues" evidence="2">
    <location>
        <begin position="480"/>
        <end position="494"/>
    </location>
</feature>
<feature type="region of interest" description="Disordered" evidence="2">
    <location>
        <begin position="154"/>
        <end position="200"/>
    </location>
</feature>
<keyword evidence="1" id="KW-0863">Zinc-finger</keyword>
<protein>
    <submittedName>
        <fullName evidence="4">Reverse transcriptase domain-containing protein</fullName>
    </submittedName>
</protein>
<dbReference type="CDD" id="cd00303">
    <property type="entry name" value="retropepsin_like"/>
    <property type="match status" value="1"/>
</dbReference>
<dbReference type="SUPFAM" id="SSF57756">
    <property type="entry name" value="Retrovirus zinc finger-like domains"/>
    <property type="match status" value="1"/>
</dbReference>
<dbReference type="Gene3D" id="4.10.60.10">
    <property type="entry name" value="Zinc finger, CCHC-type"/>
    <property type="match status" value="1"/>
</dbReference>
<name>A0A699HKK9_TANCI</name>
<evidence type="ECO:0000259" key="3">
    <source>
        <dbReference type="PROSITE" id="PS50158"/>
    </source>
</evidence>
<feature type="region of interest" description="Disordered" evidence="2">
    <location>
        <begin position="214"/>
        <end position="287"/>
    </location>
</feature>
<dbReference type="Gene3D" id="2.40.70.10">
    <property type="entry name" value="Acid Proteases"/>
    <property type="match status" value="1"/>
</dbReference>
<keyword evidence="1" id="KW-0479">Metal-binding</keyword>